<evidence type="ECO:0000256" key="1">
    <source>
        <dbReference type="ARBA" id="ARBA00022723"/>
    </source>
</evidence>
<dbReference type="GO" id="GO:0005634">
    <property type="term" value="C:nucleus"/>
    <property type="evidence" value="ECO:0007669"/>
    <property type="project" value="TreeGrafter"/>
</dbReference>
<dbReference type="SUPFAM" id="SSF161245">
    <property type="entry name" value="Zinc hairpin stack"/>
    <property type="match status" value="1"/>
</dbReference>
<feature type="region of interest" description="Disordered" evidence="5">
    <location>
        <begin position="16"/>
        <end position="62"/>
    </location>
</feature>
<dbReference type="InterPro" id="IPR008913">
    <property type="entry name" value="Znf_CHY"/>
</dbReference>
<dbReference type="PROSITE" id="PS51266">
    <property type="entry name" value="ZF_CHY"/>
    <property type="match status" value="1"/>
</dbReference>
<dbReference type="SUPFAM" id="SSF161219">
    <property type="entry name" value="CHY zinc finger-like"/>
    <property type="match status" value="1"/>
</dbReference>
<keyword evidence="3" id="KW-0862">Zinc</keyword>
<feature type="region of interest" description="Disordered" evidence="5">
    <location>
        <begin position="230"/>
        <end position="270"/>
    </location>
</feature>
<evidence type="ECO:0000256" key="3">
    <source>
        <dbReference type="ARBA" id="ARBA00022833"/>
    </source>
</evidence>
<feature type="region of interest" description="Disordered" evidence="5">
    <location>
        <begin position="658"/>
        <end position="687"/>
    </location>
</feature>
<dbReference type="InterPro" id="IPR037274">
    <property type="entry name" value="Znf_CHY_sf"/>
</dbReference>
<accession>A0A5N6TLN7</accession>
<dbReference type="InterPro" id="IPR037275">
    <property type="entry name" value="Znf_CTCHY_sf"/>
</dbReference>
<keyword evidence="1" id="KW-0479">Metal-binding</keyword>
<protein>
    <submittedName>
        <fullName evidence="9">Uncharacterized protein</fullName>
    </submittedName>
</protein>
<reference evidence="9 10" key="1">
    <citation type="submission" date="2019-04" db="EMBL/GenBank/DDBJ databases">
        <title>Friends and foes A comparative genomics study of 23 Aspergillus species from section Flavi.</title>
        <authorList>
            <consortium name="DOE Joint Genome Institute"/>
            <person name="Kjaerbolling I."/>
            <person name="Vesth T."/>
            <person name="Frisvad J.C."/>
            <person name="Nybo J.L."/>
            <person name="Theobald S."/>
            <person name="Kildgaard S."/>
            <person name="Isbrandt T."/>
            <person name="Kuo A."/>
            <person name="Sato A."/>
            <person name="Lyhne E.K."/>
            <person name="Kogle M.E."/>
            <person name="Wiebenga A."/>
            <person name="Kun R.S."/>
            <person name="Lubbers R.J."/>
            <person name="Makela M.R."/>
            <person name="Barry K."/>
            <person name="Chovatia M."/>
            <person name="Clum A."/>
            <person name="Daum C."/>
            <person name="Haridas S."/>
            <person name="He G."/>
            <person name="LaButti K."/>
            <person name="Lipzen A."/>
            <person name="Mondo S."/>
            <person name="Riley R."/>
            <person name="Salamov A."/>
            <person name="Simmons B.A."/>
            <person name="Magnuson J.K."/>
            <person name="Henrissat B."/>
            <person name="Mortensen U.H."/>
            <person name="Larsen T.O."/>
            <person name="Devries R.P."/>
            <person name="Grigoriev I.V."/>
            <person name="Machida M."/>
            <person name="Baker S.E."/>
            <person name="Andersen M.R."/>
        </authorList>
    </citation>
    <scope>NUCLEOTIDE SEQUENCE [LARGE SCALE GENOMIC DNA]</scope>
    <source>
        <strain evidence="9 10">IBT 18842</strain>
    </source>
</reference>
<organism evidence="9 10">
    <name type="scientific">Aspergillus avenaceus</name>
    <dbReference type="NCBI Taxonomy" id="36643"/>
    <lineage>
        <taxon>Eukaryota</taxon>
        <taxon>Fungi</taxon>
        <taxon>Dikarya</taxon>
        <taxon>Ascomycota</taxon>
        <taxon>Pezizomycotina</taxon>
        <taxon>Eurotiomycetes</taxon>
        <taxon>Eurotiomycetidae</taxon>
        <taxon>Eurotiales</taxon>
        <taxon>Aspergillaceae</taxon>
        <taxon>Aspergillus</taxon>
        <taxon>Aspergillus subgen. Circumdati</taxon>
    </lineage>
</organism>
<evidence type="ECO:0000259" key="8">
    <source>
        <dbReference type="PROSITE" id="PS51270"/>
    </source>
</evidence>
<feature type="compositionally biased region" description="Basic and acidic residues" evidence="5">
    <location>
        <begin position="676"/>
        <end position="687"/>
    </location>
</feature>
<evidence type="ECO:0000259" key="7">
    <source>
        <dbReference type="PROSITE" id="PS51266"/>
    </source>
</evidence>
<proteinExistence type="predicted"/>
<evidence type="ECO:0000313" key="10">
    <source>
        <dbReference type="Proteomes" id="UP000325780"/>
    </source>
</evidence>
<dbReference type="Pfam" id="PF05495">
    <property type="entry name" value="zf-CHY"/>
    <property type="match status" value="1"/>
</dbReference>
<feature type="compositionally biased region" description="Polar residues" evidence="5">
    <location>
        <begin position="666"/>
        <end position="675"/>
    </location>
</feature>
<dbReference type="Pfam" id="PF14599">
    <property type="entry name" value="zinc_ribbon_6"/>
    <property type="match status" value="1"/>
</dbReference>
<dbReference type="EMBL" id="ML742217">
    <property type="protein sequence ID" value="KAE8147263.1"/>
    <property type="molecule type" value="Genomic_DNA"/>
</dbReference>
<evidence type="ECO:0000256" key="2">
    <source>
        <dbReference type="ARBA" id="ARBA00022771"/>
    </source>
</evidence>
<feature type="domain" description="RING-type" evidence="6">
    <location>
        <begin position="443"/>
        <end position="485"/>
    </location>
</feature>
<feature type="compositionally biased region" description="Polar residues" evidence="5">
    <location>
        <begin position="104"/>
        <end position="115"/>
    </location>
</feature>
<dbReference type="InterPro" id="IPR013083">
    <property type="entry name" value="Znf_RING/FYVE/PHD"/>
</dbReference>
<dbReference type="CDD" id="cd16464">
    <property type="entry name" value="RING-H2_Pirh2-like"/>
    <property type="match status" value="1"/>
</dbReference>
<dbReference type="SUPFAM" id="SSF57850">
    <property type="entry name" value="RING/U-box"/>
    <property type="match status" value="1"/>
</dbReference>
<dbReference type="SMART" id="SM00184">
    <property type="entry name" value="RING"/>
    <property type="match status" value="1"/>
</dbReference>
<dbReference type="Proteomes" id="UP000325780">
    <property type="component" value="Unassembled WGS sequence"/>
</dbReference>
<gene>
    <name evidence="9" type="ORF">BDV25DRAFT_160777</name>
</gene>
<keyword evidence="10" id="KW-1185">Reference proteome</keyword>
<dbReference type="GO" id="GO:0061630">
    <property type="term" value="F:ubiquitin protein ligase activity"/>
    <property type="evidence" value="ECO:0007669"/>
    <property type="project" value="TreeGrafter"/>
</dbReference>
<evidence type="ECO:0000259" key="6">
    <source>
        <dbReference type="PROSITE" id="PS50089"/>
    </source>
</evidence>
<dbReference type="GO" id="GO:0016567">
    <property type="term" value="P:protein ubiquitination"/>
    <property type="evidence" value="ECO:0007669"/>
    <property type="project" value="TreeGrafter"/>
</dbReference>
<dbReference type="InterPro" id="IPR001841">
    <property type="entry name" value="Znf_RING"/>
</dbReference>
<feature type="domain" description="CHY-type" evidence="7">
    <location>
        <begin position="307"/>
        <end position="374"/>
    </location>
</feature>
<dbReference type="PANTHER" id="PTHR21319:SF0">
    <property type="entry name" value="AND RING FINGER DOMAIN PROTEIN, PUTATIVE (AFU_ORTHOLOGUE AFUA_1G08900)-RELATED"/>
    <property type="match status" value="1"/>
</dbReference>
<dbReference type="Gene3D" id="3.30.40.10">
    <property type="entry name" value="Zinc/RING finger domain, C3HC4 (zinc finger)"/>
    <property type="match status" value="1"/>
</dbReference>
<dbReference type="GO" id="GO:0008270">
    <property type="term" value="F:zinc ion binding"/>
    <property type="evidence" value="ECO:0007669"/>
    <property type="project" value="UniProtKB-KW"/>
</dbReference>
<dbReference type="AlphaFoldDB" id="A0A5N6TLN7"/>
<dbReference type="InterPro" id="IPR017921">
    <property type="entry name" value="Znf_CTCHY"/>
</dbReference>
<dbReference type="InterPro" id="IPR039512">
    <property type="entry name" value="RCHY1_zinc-ribbon"/>
</dbReference>
<keyword evidence="2 4" id="KW-0863">Zinc-finger</keyword>
<evidence type="ECO:0000313" key="9">
    <source>
        <dbReference type="EMBL" id="KAE8147263.1"/>
    </source>
</evidence>
<name>A0A5N6TLN7_ASPAV</name>
<feature type="region of interest" description="Disordered" evidence="5">
    <location>
        <begin position="599"/>
        <end position="633"/>
    </location>
</feature>
<feature type="compositionally biased region" description="Polar residues" evidence="5">
    <location>
        <begin position="571"/>
        <end position="580"/>
    </location>
</feature>
<dbReference type="PROSITE" id="PS51270">
    <property type="entry name" value="ZF_CTCHY"/>
    <property type="match status" value="1"/>
</dbReference>
<dbReference type="GO" id="GO:0006511">
    <property type="term" value="P:ubiquitin-dependent protein catabolic process"/>
    <property type="evidence" value="ECO:0007669"/>
    <property type="project" value="TreeGrafter"/>
</dbReference>
<feature type="region of interest" description="Disordered" evidence="5">
    <location>
        <begin position="556"/>
        <end position="582"/>
    </location>
</feature>
<feature type="domain" description="CTCHY-type" evidence="8">
    <location>
        <begin position="376"/>
        <end position="442"/>
    </location>
</feature>
<dbReference type="PANTHER" id="PTHR21319">
    <property type="entry name" value="RING FINGER AND CHY ZINC FINGER DOMAIN-CONTAINING PROTEIN 1"/>
    <property type="match status" value="1"/>
</dbReference>
<feature type="region of interest" description="Disordered" evidence="5">
    <location>
        <begin position="77"/>
        <end position="115"/>
    </location>
</feature>
<dbReference type="Pfam" id="PF13639">
    <property type="entry name" value="zf-RING_2"/>
    <property type="match status" value="1"/>
</dbReference>
<evidence type="ECO:0000256" key="5">
    <source>
        <dbReference type="SAM" id="MobiDB-lite"/>
    </source>
</evidence>
<feature type="compositionally biased region" description="Low complexity" evidence="5">
    <location>
        <begin position="599"/>
        <end position="617"/>
    </location>
</feature>
<evidence type="ECO:0000256" key="4">
    <source>
        <dbReference type="PROSITE-ProRule" id="PRU00601"/>
    </source>
</evidence>
<dbReference type="Gene3D" id="2.20.28.10">
    <property type="match status" value="1"/>
</dbReference>
<feature type="compositionally biased region" description="Polar residues" evidence="5">
    <location>
        <begin position="257"/>
        <end position="267"/>
    </location>
</feature>
<feature type="compositionally biased region" description="Basic and acidic residues" evidence="5">
    <location>
        <begin position="25"/>
        <end position="35"/>
    </location>
</feature>
<feature type="region of interest" description="Disordered" evidence="5">
    <location>
        <begin position="705"/>
        <end position="754"/>
    </location>
</feature>
<feature type="compositionally biased region" description="Acidic residues" evidence="5">
    <location>
        <begin position="715"/>
        <end position="747"/>
    </location>
</feature>
<sequence length="754" mass="84049">MSGLITSLLIEPVVRQARRLSQQPEESHPPSRLDRSGPLSNEVPNSSPENEDKGNIESTFMPGLWDERTSGLLGELAASEDGPSFPDIPSPTGFTGRDHRTEHSTLSQDIGGNNMTPEHVGQRIESMQMSQLPEIRQATSSVITTPNIIQETESAMGLAEQASENRLGLDEPGGHSSLPEDDGMGMLREKIHAIRDLNYRSADQARMIHELMTENYNASRSTIDIQTVQPALSRSGPRSPDIPGTPNFREKGESFEQRTMTPSTTASPVRRGCRYGLTDQDLNPTFFPKEEPESPLDDFDDTDAEEFEKACLGCQHYKRNVKLQCYDCKKWYTCRFCHDGVEDHHLNRPKTENMLCMFCGHAQPAAQLCRRCGGQSAQYYCNICKLWDNDTSKSIYHCNDCGICRIGQGLGKDFFHCKTCCVCLPISIENTHRCIERSTQCDCPICGDYMFTSPETVVFMRCGHSIHQKCLVEHSKRSYRCPICSKTITNMESTFRNLDRTIQSQPMPPEFKGTKALIYCNDCGAKSVVKYHWLGLKCDMCESYNTAQNRLLHGDVLDSGEESNGGRYPLTNRTRSSSQGDEAVLPMLTSLRLNTTAMTTTTTTTTTTSTTTTTTTTPDASPIPGAPLSAEPDGRFSSYSISRGRAVSPVISNYFGIPTDRGTERPLSTSLFGRQSSRERENDDGGELRFWGTKFKYRYGFLSRETDSIDGTSEPNDEEGDDDEGGSWCTDSDEDKDGEEDEEDIEGIDLFGHR</sequence>
<dbReference type="OrthoDB" id="411372at2759"/>
<feature type="compositionally biased region" description="Polar residues" evidence="5">
    <location>
        <begin position="38"/>
        <end position="48"/>
    </location>
</feature>
<dbReference type="PROSITE" id="PS50089">
    <property type="entry name" value="ZF_RING_2"/>
    <property type="match status" value="1"/>
</dbReference>